<reference evidence="1 2" key="1">
    <citation type="submission" date="2019-11" db="EMBL/GenBank/DDBJ databases">
        <title>Whole genome sequence of Oryza granulata.</title>
        <authorList>
            <person name="Li W."/>
        </authorList>
    </citation>
    <scope>NUCLEOTIDE SEQUENCE [LARGE SCALE GENOMIC DNA]</scope>
    <source>
        <strain evidence="2">cv. Menghai</strain>
        <tissue evidence="1">Leaf</tissue>
    </source>
</reference>
<comment type="caution">
    <text evidence="1">The sequence shown here is derived from an EMBL/GenBank/DDBJ whole genome shotgun (WGS) entry which is preliminary data.</text>
</comment>
<proteinExistence type="predicted"/>
<sequence length="61" mass="7023">PLLDRMEIITIVGVRRRSRRDRDALLMAGRLTRRQYWALRTHVGPQCGRVLGHDAQKQTGA</sequence>
<dbReference type="AlphaFoldDB" id="A0A6G1D995"/>
<evidence type="ECO:0000313" key="2">
    <source>
        <dbReference type="Proteomes" id="UP000479710"/>
    </source>
</evidence>
<protein>
    <submittedName>
        <fullName evidence="1">Uncharacterized protein</fullName>
    </submittedName>
</protein>
<organism evidence="1 2">
    <name type="scientific">Oryza meyeriana var. granulata</name>
    <dbReference type="NCBI Taxonomy" id="110450"/>
    <lineage>
        <taxon>Eukaryota</taxon>
        <taxon>Viridiplantae</taxon>
        <taxon>Streptophyta</taxon>
        <taxon>Embryophyta</taxon>
        <taxon>Tracheophyta</taxon>
        <taxon>Spermatophyta</taxon>
        <taxon>Magnoliopsida</taxon>
        <taxon>Liliopsida</taxon>
        <taxon>Poales</taxon>
        <taxon>Poaceae</taxon>
        <taxon>BOP clade</taxon>
        <taxon>Oryzoideae</taxon>
        <taxon>Oryzeae</taxon>
        <taxon>Oryzinae</taxon>
        <taxon>Oryza</taxon>
        <taxon>Oryza meyeriana</taxon>
    </lineage>
</organism>
<keyword evidence="2" id="KW-1185">Reference proteome</keyword>
<name>A0A6G1D995_9ORYZ</name>
<accession>A0A6G1D995</accession>
<feature type="non-terminal residue" evidence="1">
    <location>
        <position position="1"/>
    </location>
</feature>
<dbReference type="Proteomes" id="UP000479710">
    <property type="component" value="Unassembled WGS sequence"/>
</dbReference>
<gene>
    <name evidence="1" type="ORF">E2562_030541</name>
</gene>
<dbReference type="EMBL" id="SPHZ02000007">
    <property type="protein sequence ID" value="KAF0909001.1"/>
    <property type="molecule type" value="Genomic_DNA"/>
</dbReference>
<evidence type="ECO:0000313" key="1">
    <source>
        <dbReference type="EMBL" id="KAF0909001.1"/>
    </source>
</evidence>